<evidence type="ECO:0008006" key="3">
    <source>
        <dbReference type="Google" id="ProtNLM"/>
    </source>
</evidence>
<keyword evidence="2" id="KW-1185">Reference proteome</keyword>
<organism evidence="1 2">
    <name type="scientific">Jiangella rhizosphaerae</name>
    <dbReference type="NCBI Taxonomy" id="2293569"/>
    <lineage>
        <taxon>Bacteria</taxon>
        <taxon>Bacillati</taxon>
        <taxon>Actinomycetota</taxon>
        <taxon>Actinomycetes</taxon>
        <taxon>Jiangellales</taxon>
        <taxon>Jiangellaceae</taxon>
        <taxon>Jiangella</taxon>
    </lineage>
</organism>
<dbReference type="EMBL" id="QUAL01000011">
    <property type="protein sequence ID" value="RIQ36995.1"/>
    <property type="molecule type" value="Genomic_DNA"/>
</dbReference>
<evidence type="ECO:0000313" key="1">
    <source>
        <dbReference type="EMBL" id="RIQ36995.1"/>
    </source>
</evidence>
<reference evidence="1 2" key="1">
    <citation type="submission" date="2018-09" db="EMBL/GenBank/DDBJ databases">
        <title>Isolation, diversity and antifungal activity of actinobacteria from wheat.</title>
        <authorList>
            <person name="Han C."/>
        </authorList>
    </citation>
    <scope>NUCLEOTIDE SEQUENCE [LARGE SCALE GENOMIC DNA]</scope>
    <source>
        <strain evidence="1 2">NEAU-YY265</strain>
    </source>
</reference>
<proteinExistence type="predicted"/>
<dbReference type="Proteomes" id="UP000284057">
    <property type="component" value="Unassembled WGS sequence"/>
</dbReference>
<dbReference type="AlphaFoldDB" id="A0A418KY34"/>
<protein>
    <recommendedName>
        <fullName evidence="3">Exo-alpha-sialidase</fullName>
    </recommendedName>
</protein>
<accession>A0A418KY34</accession>
<evidence type="ECO:0000313" key="2">
    <source>
        <dbReference type="Proteomes" id="UP000284057"/>
    </source>
</evidence>
<gene>
    <name evidence="1" type="ORF">DY240_01120</name>
</gene>
<name>A0A418KY34_9ACTN</name>
<sequence>MVALAVAPAAVATGEEEAVPAVTFARTGAEQVVFDYDAASGGSCDTSATGDLPDAAARAFRDAAGKVHLIATHHRHWASISTGTSLDSVARDCAHMIYEAGNDPDPATYDNRGWLESFYTLDGRTIHALVAMDYHPRHYDKPCGTMPADASRCWYGTTVQATSTDGGYSFTSPAPGTPRFIAGVPYQADPAVTATGGAFVPSNIVVGPDGALYATLSMEPRELQAGGTCLIRTTAAALGNPAAWRAWDGDGFDVQFASPYPSVPDDPENHVCTPVGVGRLQRPVRSLIEVEGHDLYIAISHGVLPGDPAIKVLASTSTNLVDWTPPQAVMDLPRYGQNGESCSTHSGAVRYQYPSLLDPQSTSRNFNTTGTTAYIYATRVAYCAGFNRDLVRIPISITVS</sequence>
<comment type="caution">
    <text evidence="1">The sequence shown here is derived from an EMBL/GenBank/DDBJ whole genome shotgun (WGS) entry which is preliminary data.</text>
</comment>